<gene>
    <name evidence="1" type="ORF">AHOG_07930</name>
</gene>
<reference evidence="1 2" key="1">
    <citation type="submission" date="2017-07" db="EMBL/GenBank/DDBJ databases">
        <title>Complete genome sequence of Actinoalloteichus hoggarensis DSM 45943, type strain of Actinoalloteichus hoggarensis.</title>
        <authorList>
            <person name="Ruckert C."/>
            <person name="Nouioui I."/>
            <person name="Willmese J."/>
            <person name="van Wezel G."/>
            <person name="Klenk H.-P."/>
            <person name="Kalinowski J."/>
            <person name="Zotchev S.B."/>
        </authorList>
    </citation>
    <scope>NUCLEOTIDE SEQUENCE [LARGE SCALE GENOMIC DNA]</scope>
    <source>
        <strain evidence="1 2">DSM 45943</strain>
    </source>
</reference>
<name>A0A221W0Z1_9PSEU</name>
<protein>
    <submittedName>
        <fullName evidence="1">Uncharacterized protein</fullName>
    </submittedName>
</protein>
<dbReference type="RefSeq" id="WP_093940772.1">
    <property type="nucleotide sequence ID" value="NZ_CP022521.1"/>
</dbReference>
<dbReference type="Proteomes" id="UP000204221">
    <property type="component" value="Chromosome"/>
</dbReference>
<sequence>MTDSAGTALSEVAATRDPHDTTKTLFQERLNVSWWGWPLPLLGAALLAMQVHMGHPGVRAWLPYAILVPLAVLGMVWLGRVRVGLDERTLRVGRAHLPLRFIGEVEIVTKEQKRKALGPELDPAAFVMHRGWVGPMLWIELTDPDDPTPYWMFSVRNPERLRTLLLAQQAKVGAEEDTPHAAAVPASPRSGESDEPRSGESPSA</sequence>
<dbReference type="OrthoDB" id="3217020at2"/>
<dbReference type="InterPro" id="IPR021443">
    <property type="entry name" value="DUF3093"/>
</dbReference>
<keyword evidence="2" id="KW-1185">Reference proteome</keyword>
<dbReference type="Pfam" id="PF11292">
    <property type="entry name" value="DUF3093"/>
    <property type="match status" value="1"/>
</dbReference>
<proteinExistence type="predicted"/>
<dbReference type="KEGG" id="ahg:AHOG_07930"/>
<accession>A0A221W0Z1</accession>
<evidence type="ECO:0000313" key="1">
    <source>
        <dbReference type="EMBL" id="ASO19231.1"/>
    </source>
</evidence>
<dbReference type="EMBL" id="CP022521">
    <property type="protein sequence ID" value="ASO19231.1"/>
    <property type="molecule type" value="Genomic_DNA"/>
</dbReference>
<evidence type="ECO:0000313" key="2">
    <source>
        <dbReference type="Proteomes" id="UP000204221"/>
    </source>
</evidence>
<dbReference type="AlphaFoldDB" id="A0A221W0Z1"/>
<organism evidence="1 2">
    <name type="scientific">Actinoalloteichus hoggarensis</name>
    <dbReference type="NCBI Taxonomy" id="1470176"/>
    <lineage>
        <taxon>Bacteria</taxon>
        <taxon>Bacillati</taxon>
        <taxon>Actinomycetota</taxon>
        <taxon>Actinomycetes</taxon>
        <taxon>Pseudonocardiales</taxon>
        <taxon>Pseudonocardiaceae</taxon>
        <taxon>Actinoalloteichus</taxon>
    </lineage>
</organism>